<dbReference type="EMBL" id="VIEB01000343">
    <property type="protein sequence ID" value="TQD94417.1"/>
    <property type="molecule type" value="Genomic_DNA"/>
</dbReference>
<organism evidence="1 2">
    <name type="scientific">Malus baccata</name>
    <name type="common">Siberian crab apple</name>
    <name type="synonym">Pyrus baccata</name>
    <dbReference type="NCBI Taxonomy" id="106549"/>
    <lineage>
        <taxon>Eukaryota</taxon>
        <taxon>Viridiplantae</taxon>
        <taxon>Streptophyta</taxon>
        <taxon>Embryophyta</taxon>
        <taxon>Tracheophyta</taxon>
        <taxon>Spermatophyta</taxon>
        <taxon>Magnoliopsida</taxon>
        <taxon>eudicotyledons</taxon>
        <taxon>Gunneridae</taxon>
        <taxon>Pentapetalae</taxon>
        <taxon>rosids</taxon>
        <taxon>fabids</taxon>
        <taxon>Rosales</taxon>
        <taxon>Rosaceae</taxon>
        <taxon>Amygdaloideae</taxon>
        <taxon>Maleae</taxon>
        <taxon>Malus</taxon>
    </lineage>
</organism>
<dbReference type="AlphaFoldDB" id="A0A540M6P1"/>
<comment type="caution">
    <text evidence="1">The sequence shown here is derived from an EMBL/GenBank/DDBJ whole genome shotgun (WGS) entry which is preliminary data.</text>
</comment>
<proteinExistence type="predicted"/>
<protein>
    <submittedName>
        <fullName evidence="1">Uncharacterized protein</fullName>
    </submittedName>
</protein>
<reference evidence="1 2" key="1">
    <citation type="journal article" date="2019" name="G3 (Bethesda)">
        <title>Sequencing of a Wild Apple (Malus baccata) Genome Unravels the Differences Between Cultivated and Wild Apple Species Regarding Disease Resistance and Cold Tolerance.</title>
        <authorList>
            <person name="Chen X."/>
        </authorList>
    </citation>
    <scope>NUCLEOTIDE SEQUENCE [LARGE SCALE GENOMIC DNA]</scope>
    <source>
        <strain evidence="2">cv. Shandingzi</strain>
        <tissue evidence="1">Leaves</tissue>
    </source>
</reference>
<keyword evidence="2" id="KW-1185">Reference proteome</keyword>
<gene>
    <name evidence="1" type="ORF">C1H46_019968</name>
</gene>
<evidence type="ECO:0000313" key="2">
    <source>
        <dbReference type="Proteomes" id="UP000315295"/>
    </source>
</evidence>
<dbReference type="Proteomes" id="UP000315295">
    <property type="component" value="Unassembled WGS sequence"/>
</dbReference>
<sequence length="80" mass="9034">MIYLKLSDSKENERDQTEQLVIADSNVDVTTARLSAKKESSSLPGVLRFSNCARLHVCVLFSSSFLKEEISAWRADWKAL</sequence>
<accession>A0A540M6P1</accession>
<name>A0A540M6P1_MALBA</name>
<evidence type="ECO:0000313" key="1">
    <source>
        <dbReference type="EMBL" id="TQD94417.1"/>
    </source>
</evidence>